<proteinExistence type="predicted"/>
<evidence type="ECO:0000313" key="2">
    <source>
        <dbReference type="Proteomes" id="UP000316778"/>
    </source>
</evidence>
<evidence type="ECO:0000313" key="1">
    <source>
        <dbReference type="EMBL" id="TWI87041.1"/>
    </source>
</evidence>
<dbReference type="EMBL" id="VLLG01000004">
    <property type="protein sequence ID" value="TWI87041.1"/>
    <property type="molecule type" value="Genomic_DNA"/>
</dbReference>
<protein>
    <submittedName>
        <fullName evidence="1">Uncharacterized protein</fullName>
    </submittedName>
</protein>
<reference evidence="1 2" key="1">
    <citation type="journal article" date="2013" name="Stand. Genomic Sci.">
        <title>Genomic Encyclopedia of Type Strains, Phase I: The one thousand microbial genomes (KMG-I) project.</title>
        <authorList>
            <person name="Kyrpides N.C."/>
            <person name="Woyke T."/>
            <person name="Eisen J.A."/>
            <person name="Garrity G."/>
            <person name="Lilburn T.G."/>
            <person name="Beck B.J."/>
            <person name="Whitman W.B."/>
            <person name="Hugenholtz P."/>
            <person name="Klenk H.P."/>
        </authorList>
    </citation>
    <scope>NUCLEOTIDE SEQUENCE [LARGE SCALE GENOMIC DNA]</scope>
    <source>
        <strain evidence="1 2">DSM 13484</strain>
    </source>
</reference>
<sequence>MRRSLSLIFLFGLIYTSKPFAQINNVSKGYCLDSLMHLRGYFVRVYKKSDIEEQERNRILRVSNRPFRIKIDGNAYDEFFLPMDSANIIELANDLTGLHVRDKEDAYLRCTSANYAIFNEHFCITGGRVKMDTCGNFSSNKYYSLKYTSKYCYQIFYISGKWLKATAEASTQKLLFPKQTKYINPEAKKINVYLLYKVDEYIPDDVKGPQLSLWKNIPAVME</sequence>
<accession>A0A562T0J4</accession>
<comment type="caution">
    <text evidence="1">The sequence shown here is derived from an EMBL/GenBank/DDBJ whole genome shotgun (WGS) entry which is preliminary data.</text>
</comment>
<dbReference type="Proteomes" id="UP000316778">
    <property type="component" value="Unassembled WGS sequence"/>
</dbReference>
<dbReference type="AlphaFoldDB" id="A0A562T0J4"/>
<dbReference type="RefSeq" id="WP_145717318.1">
    <property type="nucleotide sequence ID" value="NZ_BAAAFY010000004.1"/>
</dbReference>
<organism evidence="1 2">
    <name type="scientific">Chitinophaga japonensis</name>
    <name type="common">Flexibacter japonensis</name>
    <dbReference type="NCBI Taxonomy" id="104662"/>
    <lineage>
        <taxon>Bacteria</taxon>
        <taxon>Pseudomonadati</taxon>
        <taxon>Bacteroidota</taxon>
        <taxon>Chitinophagia</taxon>
        <taxon>Chitinophagales</taxon>
        <taxon>Chitinophagaceae</taxon>
        <taxon>Chitinophaga</taxon>
    </lineage>
</organism>
<name>A0A562T0J4_CHIJA</name>
<keyword evidence="2" id="KW-1185">Reference proteome</keyword>
<gene>
    <name evidence="1" type="ORF">LX66_4310</name>
</gene>